<dbReference type="PANTHER" id="PTHR43657:SF1">
    <property type="entry name" value="ALTERED INHERITANCE OF MITOCHONDRIA PROTEIN 24, MITOCHONDRIAL"/>
    <property type="match status" value="1"/>
</dbReference>
<keyword evidence="2" id="KW-1185">Reference proteome</keyword>
<gene>
    <name evidence="1" type="ORF">SAMN06296036_112126</name>
</gene>
<dbReference type="RefSeq" id="WP_132320529.1">
    <property type="nucleotide sequence ID" value="NZ_FWZT01000012.1"/>
</dbReference>
<protein>
    <submittedName>
        <fullName evidence="1">TIGR00266 family protein</fullName>
    </submittedName>
</protein>
<evidence type="ECO:0000313" key="1">
    <source>
        <dbReference type="EMBL" id="SMF41044.1"/>
    </source>
</evidence>
<dbReference type="InterPro" id="IPR002838">
    <property type="entry name" value="AIM24"/>
</dbReference>
<dbReference type="Gene3D" id="3.60.160.10">
    <property type="entry name" value="Mitochondrial biogenesis AIM24"/>
    <property type="match status" value="1"/>
</dbReference>
<dbReference type="InterPro" id="IPR036983">
    <property type="entry name" value="AIM24_sf"/>
</dbReference>
<evidence type="ECO:0000313" key="2">
    <source>
        <dbReference type="Proteomes" id="UP000192907"/>
    </source>
</evidence>
<dbReference type="NCBIfam" id="TIGR00266">
    <property type="entry name" value="TIGR00266 family protein"/>
    <property type="match status" value="1"/>
</dbReference>
<dbReference type="InterPro" id="IPR016031">
    <property type="entry name" value="Trp_RNA-bd_attenuator-like_dom"/>
</dbReference>
<dbReference type="AlphaFoldDB" id="A0A1Y6C7T1"/>
<dbReference type="STRING" id="1513793.SAMN06296036_112126"/>
<dbReference type="Proteomes" id="UP000192907">
    <property type="component" value="Unassembled WGS sequence"/>
</dbReference>
<dbReference type="SUPFAM" id="SSF51219">
    <property type="entry name" value="TRAP-like"/>
    <property type="match status" value="1"/>
</dbReference>
<dbReference type="Pfam" id="PF01987">
    <property type="entry name" value="AIM24"/>
    <property type="match status" value="1"/>
</dbReference>
<sequence length="226" mass="24418">MNVSLEMGPTNTVAKLEFLSGEAWTTEAGAMIAMSSGLQIETSTHKKGKGGVLKGLKRMFAGESFFMNHYTAQSEATLWLAPSMPGDITLHELQGDRIVVQAGSFLACDSGVDISTGWQGFKNILSGESLFWINLSGTGPVLFSAYGAIYTIDVDGSYIVDTGHIVAFEESLNFNLSKAGSSWLHSVMGGEGIVCRFQGKGKVWCQSHNLSAFGWSLRPHLRAKKR</sequence>
<proteinExistence type="predicted"/>
<reference evidence="2" key="1">
    <citation type="submission" date="2017-04" db="EMBL/GenBank/DDBJ databases">
        <authorList>
            <person name="Varghese N."/>
            <person name="Submissions S."/>
        </authorList>
    </citation>
    <scope>NUCLEOTIDE SEQUENCE [LARGE SCALE GENOMIC DNA]</scope>
    <source>
        <strain evidence="2">RKEM611</strain>
    </source>
</reference>
<dbReference type="OrthoDB" id="9779518at2"/>
<dbReference type="EMBL" id="FWZT01000012">
    <property type="protein sequence ID" value="SMF41044.1"/>
    <property type="molecule type" value="Genomic_DNA"/>
</dbReference>
<organism evidence="1 2">
    <name type="scientific">Pseudobacteriovorax antillogorgiicola</name>
    <dbReference type="NCBI Taxonomy" id="1513793"/>
    <lineage>
        <taxon>Bacteria</taxon>
        <taxon>Pseudomonadati</taxon>
        <taxon>Bdellovibrionota</taxon>
        <taxon>Oligoflexia</taxon>
        <taxon>Oligoflexales</taxon>
        <taxon>Pseudobacteriovoracaceae</taxon>
        <taxon>Pseudobacteriovorax</taxon>
    </lineage>
</organism>
<dbReference type="PANTHER" id="PTHR43657">
    <property type="entry name" value="TRYPTOPHAN RNA-BINDING ATTENUATOR PROTEIN-LIKE PROTEIN"/>
    <property type="match status" value="1"/>
</dbReference>
<name>A0A1Y6C7T1_9BACT</name>
<accession>A0A1Y6C7T1</accession>